<dbReference type="AlphaFoldDB" id="A0A561ESC5"/>
<dbReference type="RefSeq" id="WP_145791828.1">
    <property type="nucleotide sequence ID" value="NZ_BAAABR010000006.1"/>
</dbReference>
<dbReference type="Gene3D" id="2.130.10.10">
    <property type="entry name" value="YVTN repeat-like/Quinoprotein amine dehydrogenase"/>
    <property type="match status" value="1"/>
</dbReference>
<dbReference type="Proteomes" id="UP000318416">
    <property type="component" value="Unassembled WGS sequence"/>
</dbReference>
<dbReference type="SUPFAM" id="SSF50998">
    <property type="entry name" value="Quinoprotein alcohol dehydrogenase-like"/>
    <property type="match status" value="1"/>
</dbReference>
<dbReference type="EMBL" id="VIVR01000001">
    <property type="protein sequence ID" value="TWE18512.1"/>
    <property type="molecule type" value="Genomic_DNA"/>
</dbReference>
<evidence type="ECO:0000313" key="2">
    <source>
        <dbReference type="Proteomes" id="UP000318416"/>
    </source>
</evidence>
<accession>A0A561ESC5</accession>
<reference evidence="1 2" key="1">
    <citation type="submission" date="2019-06" db="EMBL/GenBank/DDBJ databases">
        <title>Sequencing the genomes of 1000 actinobacteria strains.</title>
        <authorList>
            <person name="Klenk H.-P."/>
        </authorList>
    </citation>
    <scope>NUCLEOTIDE SEQUENCE [LARGE SCALE GENOMIC DNA]</scope>
    <source>
        <strain evidence="1 2">DSM 41649</strain>
    </source>
</reference>
<evidence type="ECO:0000313" key="1">
    <source>
        <dbReference type="EMBL" id="TWE18512.1"/>
    </source>
</evidence>
<dbReference type="OrthoDB" id="3443514at2"/>
<proteinExistence type="predicted"/>
<protein>
    <recommendedName>
        <fullName evidence="3">WD40 repeat protein</fullName>
    </recommendedName>
</protein>
<dbReference type="InterPro" id="IPR011047">
    <property type="entry name" value="Quinoprotein_ADH-like_sf"/>
</dbReference>
<gene>
    <name evidence="1" type="ORF">FB465_3590</name>
</gene>
<keyword evidence="2" id="KW-1185">Reference proteome</keyword>
<comment type="caution">
    <text evidence="1">The sequence shown here is derived from an EMBL/GenBank/DDBJ whole genome shotgun (WGS) entry which is preliminary data.</text>
</comment>
<organism evidence="1 2">
    <name type="scientific">Kitasatospora atroaurantiaca</name>
    <dbReference type="NCBI Taxonomy" id="285545"/>
    <lineage>
        <taxon>Bacteria</taxon>
        <taxon>Bacillati</taxon>
        <taxon>Actinomycetota</taxon>
        <taxon>Actinomycetes</taxon>
        <taxon>Kitasatosporales</taxon>
        <taxon>Streptomycetaceae</taxon>
        <taxon>Kitasatospora</taxon>
    </lineage>
</organism>
<sequence length="598" mass="60921">MGEDSRWIPPLRAGRRPAGAALLGWLDDERAPRLCRVSGARGAGKSHLLAWLVRAGTAPGTPTSHRVHTVLPAAGVTVRGAVWMLGRRYGVVARSPRELLAALAEDERRTVICVPELGRAVQPARLVSELLDPLLELPHVRLLVEASTGSPEAEAFRAVPSPAVLDLDEPQWTDRDRFASWCAEQGADAYAYPSPGLALGMPREPAPEGLEQLLARVPVGPVGSPDLTAAGEDLLTELWTATARTGGLASLAADPLLHALAGPLAVTAALEEADSPFAQAWDAAGPALIEEADPAVRVAVLRTRLLGPGGDAPARSAGGRAAGGRAAWAGHWADWRSGPAVSTAVGAGPSAGRLLLADVSGAVRTVEAATGRALGQVAVPGPKPLRGLAVSPGGSVILLDVWGGTELVPPAAAAGGLEPYALAEALAVLRDAAAEISAVAVAAGLPETAPAVGDAAGAVHRYENGEVWSERLHRGPVTALAAATPGGTAAPGLPLLVSGGFDGVVRLWEPGTEPRAEPTDRRDCPVTAVAVGETPGGAAVVAAWADGLVRVRQLGDPDEVLDLRLGSQVWSLALTGGLLVLGTPDGVAAVGFETARTG</sequence>
<name>A0A561ESC5_9ACTN</name>
<evidence type="ECO:0008006" key="3">
    <source>
        <dbReference type="Google" id="ProtNLM"/>
    </source>
</evidence>
<dbReference type="InterPro" id="IPR015943">
    <property type="entry name" value="WD40/YVTN_repeat-like_dom_sf"/>
</dbReference>